<feature type="transmembrane region" description="Helical" evidence="5">
    <location>
        <begin position="172"/>
        <end position="190"/>
    </location>
</feature>
<dbReference type="Proteomes" id="UP000887226">
    <property type="component" value="Unassembled WGS sequence"/>
</dbReference>
<comment type="caution">
    <text evidence="6">The sequence shown here is derived from an EMBL/GenBank/DDBJ whole genome shotgun (WGS) entry which is preliminary data.</text>
</comment>
<feature type="transmembrane region" description="Helical" evidence="5">
    <location>
        <begin position="210"/>
        <end position="228"/>
    </location>
</feature>
<dbReference type="InterPro" id="IPR010291">
    <property type="entry name" value="Ion_channel_UNC-93"/>
</dbReference>
<name>A0A9P7Z7X2_9HELO</name>
<feature type="transmembrane region" description="Helical" evidence="5">
    <location>
        <begin position="332"/>
        <end position="350"/>
    </location>
</feature>
<feature type="transmembrane region" description="Helical" evidence="5">
    <location>
        <begin position="109"/>
        <end position="127"/>
    </location>
</feature>
<proteinExistence type="predicted"/>
<evidence type="ECO:0000256" key="5">
    <source>
        <dbReference type="SAM" id="Phobius"/>
    </source>
</evidence>
<feature type="transmembrane region" description="Helical" evidence="5">
    <location>
        <begin position="139"/>
        <end position="160"/>
    </location>
</feature>
<dbReference type="EMBL" id="MU253801">
    <property type="protein sequence ID" value="KAG9246528.1"/>
    <property type="molecule type" value="Genomic_DNA"/>
</dbReference>
<feature type="transmembrane region" description="Helical" evidence="5">
    <location>
        <begin position="303"/>
        <end position="320"/>
    </location>
</feature>
<feature type="transmembrane region" description="Helical" evidence="5">
    <location>
        <begin position="83"/>
        <end position="102"/>
    </location>
</feature>
<dbReference type="PANTHER" id="PTHR23294:SF59">
    <property type="entry name" value="UNC93-LIKE PROTEIN C922.05C"/>
    <property type="match status" value="1"/>
</dbReference>
<keyword evidence="7" id="KW-1185">Reference proteome</keyword>
<evidence type="ECO:0000256" key="2">
    <source>
        <dbReference type="ARBA" id="ARBA00022692"/>
    </source>
</evidence>
<dbReference type="GO" id="GO:0016020">
    <property type="term" value="C:membrane"/>
    <property type="evidence" value="ECO:0007669"/>
    <property type="project" value="UniProtKB-SubCell"/>
</dbReference>
<sequence length="496" mass="54409">MPVALRENSAEDYEHGAFDPRADLPAGWRYKTLSFGKKITWYASPAAQLFMVAMVCFMCPGMFNALGGLGGGGKADATTADNMNVALYSTFAVFGYFGGVFVNWLGVRACLAFGGTGYSIYTVALLVSEHSDRTGAFSIIAGAFLGVCAGILWTAQGTIMISYPNEAQKGRYFAWFWAIFNMGGVIGALIPLGQNIHVSGSSQTVGDGTYIGFIVLMAFGCFLAFFLVNGKTVIRGDGSKVVLMKNPTFKSEMRGLVETFKYCPWVVLLFPMFFASNWFYTYQQNAVNGARHSTRTKALNSCLYWFAQVVGAFLVGYVLDGIKMRRSIRAKLTWGMLVVSTMVIWGGGYASQKQYTRADTNSKEWVPIDWTSKNYISGMFLYIFYGFYDSLWQGSVYWLMGALSNSGRRSANFVGFYKGIQSAGSAVMWSIDAHHVSFMGEFAANWGLLMGALLIAAPVMFFKVRDHISIEEDLEGTDETLADVLPSGHAEKVGAV</sequence>
<reference evidence="6" key="1">
    <citation type="journal article" date="2021" name="IMA Fungus">
        <title>Genomic characterization of three marine fungi, including Emericellopsis atlantica sp. nov. with signatures of a generalist lifestyle and marine biomass degradation.</title>
        <authorList>
            <person name="Hagestad O.C."/>
            <person name="Hou L."/>
            <person name="Andersen J.H."/>
            <person name="Hansen E.H."/>
            <person name="Altermark B."/>
            <person name="Li C."/>
            <person name="Kuhnert E."/>
            <person name="Cox R.J."/>
            <person name="Crous P.W."/>
            <person name="Spatafora J.W."/>
            <person name="Lail K."/>
            <person name="Amirebrahimi M."/>
            <person name="Lipzen A."/>
            <person name="Pangilinan J."/>
            <person name="Andreopoulos W."/>
            <person name="Hayes R.D."/>
            <person name="Ng V."/>
            <person name="Grigoriev I.V."/>
            <person name="Jackson S.A."/>
            <person name="Sutton T.D.S."/>
            <person name="Dobson A.D.W."/>
            <person name="Rama T."/>
        </authorList>
    </citation>
    <scope>NUCLEOTIDE SEQUENCE</scope>
    <source>
        <strain evidence="6">TRa3180A</strain>
    </source>
</reference>
<comment type="subcellular location">
    <subcellularLocation>
        <location evidence="1">Membrane</location>
        <topology evidence="1">Multi-pass membrane protein</topology>
    </subcellularLocation>
</comment>
<keyword evidence="4 5" id="KW-0472">Membrane</keyword>
<protein>
    <submittedName>
        <fullName evidence="6">DUF895 domain membrane protein</fullName>
    </submittedName>
</protein>
<evidence type="ECO:0000313" key="6">
    <source>
        <dbReference type="EMBL" id="KAG9246528.1"/>
    </source>
</evidence>
<dbReference type="Gene3D" id="1.20.1250.20">
    <property type="entry name" value="MFS general substrate transporter like domains"/>
    <property type="match status" value="2"/>
</dbReference>
<keyword evidence="3 5" id="KW-1133">Transmembrane helix</keyword>
<feature type="transmembrane region" description="Helical" evidence="5">
    <location>
        <begin position="443"/>
        <end position="462"/>
    </location>
</feature>
<evidence type="ECO:0000256" key="1">
    <source>
        <dbReference type="ARBA" id="ARBA00004141"/>
    </source>
</evidence>
<evidence type="ECO:0000256" key="3">
    <source>
        <dbReference type="ARBA" id="ARBA00022989"/>
    </source>
</evidence>
<dbReference type="SUPFAM" id="SSF103473">
    <property type="entry name" value="MFS general substrate transporter"/>
    <property type="match status" value="1"/>
</dbReference>
<dbReference type="PANTHER" id="PTHR23294">
    <property type="entry name" value="ET TRANSLATION PRODUCT-RELATED"/>
    <property type="match status" value="1"/>
</dbReference>
<feature type="transmembrane region" description="Helical" evidence="5">
    <location>
        <begin position="39"/>
        <end position="63"/>
    </location>
</feature>
<dbReference type="AlphaFoldDB" id="A0A9P7Z7X2"/>
<dbReference type="OrthoDB" id="196103at2759"/>
<evidence type="ECO:0000313" key="7">
    <source>
        <dbReference type="Proteomes" id="UP000887226"/>
    </source>
</evidence>
<keyword evidence="2 5" id="KW-0812">Transmembrane</keyword>
<feature type="transmembrane region" description="Helical" evidence="5">
    <location>
        <begin position="379"/>
        <end position="399"/>
    </location>
</feature>
<dbReference type="InterPro" id="IPR051617">
    <property type="entry name" value="UNC-93-like_regulator"/>
</dbReference>
<feature type="transmembrane region" description="Helical" evidence="5">
    <location>
        <begin position="411"/>
        <end position="431"/>
    </location>
</feature>
<dbReference type="InterPro" id="IPR036259">
    <property type="entry name" value="MFS_trans_sf"/>
</dbReference>
<dbReference type="Pfam" id="PF05978">
    <property type="entry name" value="UNC-93"/>
    <property type="match status" value="1"/>
</dbReference>
<organism evidence="6 7">
    <name type="scientific">Calycina marina</name>
    <dbReference type="NCBI Taxonomy" id="1763456"/>
    <lineage>
        <taxon>Eukaryota</taxon>
        <taxon>Fungi</taxon>
        <taxon>Dikarya</taxon>
        <taxon>Ascomycota</taxon>
        <taxon>Pezizomycotina</taxon>
        <taxon>Leotiomycetes</taxon>
        <taxon>Helotiales</taxon>
        <taxon>Pezizellaceae</taxon>
        <taxon>Calycina</taxon>
    </lineage>
</organism>
<feature type="transmembrane region" description="Helical" evidence="5">
    <location>
        <begin position="262"/>
        <end position="283"/>
    </location>
</feature>
<evidence type="ECO:0000256" key="4">
    <source>
        <dbReference type="ARBA" id="ARBA00023136"/>
    </source>
</evidence>
<accession>A0A9P7Z7X2</accession>
<gene>
    <name evidence="6" type="ORF">BJ878DRAFT_416765</name>
</gene>